<keyword evidence="2" id="KW-1185">Reference proteome</keyword>
<dbReference type="EMBL" id="NKXS01003492">
    <property type="protein sequence ID" value="PIN09621.1"/>
    <property type="molecule type" value="Genomic_DNA"/>
</dbReference>
<sequence length="485" mass="55470">MHHHRVFVQFGKPSYLRGEISHIDFCNPDEISLIEGTLACFYSTTGVNETNGLFMLKDAIDVMNLHNFIDENRMVGIFVNHENLLYPVVDEDEHIESMRLDPDVINSNESSSRGEKLNDSECDMSDDMLFESNIDAKVEGGWLSSREQTTNIREQSNVGSQGSEGGAYIHRGHPIFNTRADASVLKFKLGMCFNDAATFRQAVRQYSMNHDICHLKTCFGGILLCEIGIEANNGMPFAYAIVEKEKRKSWGWFLQLLAENLNISNPYHWTFVSDKQNRLVESIESLFLGFEHRFYWELNGIPCAHAICAMYYMNYSHKDYVDRRYKKETFLIPYSNLLGTINGSDMWPRKGADESKSNLAMKKKIQIKLGKKGVVMTCLICQKKNHNARGYRQRKNNQIEDEGLDILTPVSAKGIKRKHKEQVSEITNEANKKRKAFVPEAPIDERMPRSIANAISHRVTRSKATTTSQRDTLQRVTRSTIDLTL</sequence>
<organism evidence="1 2">
    <name type="scientific">Handroanthus impetiginosus</name>
    <dbReference type="NCBI Taxonomy" id="429701"/>
    <lineage>
        <taxon>Eukaryota</taxon>
        <taxon>Viridiplantae</taxon>
        <taxon>Streptophyta</taxon>
        <taxon>Embryophyta</taxon>
        <taxon>Tracheophyta</taxon>
        <taxon>Spermatophyta</taxon>
        <taxon>Magnoliopsida</taxon>
        <taxon>eudicotyledons</taxon>
        <taxon>Gunneridae</taxon>
        <taxon>Pentapetalae</taxon>
        <taxon>asterids</taxon>
        <taxon>lamiids</taxon>
        <taxon>Lamiales</taxon>
        <taxon>Bignoniaceae</taxon>
        <taxon>Crescentiina</taxon>
        <taxon>Tabebuia alliance</taxon>
        <taxon>Handroanthus</taxon>
    </lineage>
</organism>
<evidence type="ECO:0000313" key="2">
    <source>
        <dbReference type="Proteomes" id="UP000231279"/>
    </source>
</evidence>
<dbReference type="AlphaFoldDB" id="A0A2G9GWH0"/>
<accession>A0A2G9GWH0</accession>
<dbReference type="Proteomes" id="UP000231279">
    <property type="component" value="Unassembled WGS sequence"/>
</dbReference>
<gene>
    <name evidence="1" type="ORF">CDL12_17801</name>
</gene>
<name>A0A2G9GWH0_9LAMI</name>
<dbReference type="OrthoDB" id="913045at2759"/>
<evidence type="ECO:0008006" key="3">
    <source>
        <dbReference type="Google" id="ProtNLM"/>
    </source>
</evidence>
<protein>
    <recommendedName>
        <fullName evidence="3">Zinc finger PMZ-type domain-containing protein</fullName>
    </recommendedName>
</protein>
<reference evidence="2" key="1">
    <citation type="journal article" date="2018" name="Gigascience">
        <title>Genome assembly of the Pink Ipe (Handroanthus impetiginosus, Bignoniaceae), a highly valued, ecologically keystone Neotropical timber forest tree.</title>
        <authorList>
            <person name="Silva-Junior O.B."/>
            <person name="Grattapaglia D."/>
            <person name="Novaes E."/>
            <person name="Collevatti R.G."/>
        </authorList>
    </citation>
    <scope>NUCLEOTIDE SEQUENCE [LARGE SCALE GENOMIC DNA]</scope>
    <source>
        <strain evidence="2">cv. UFG-1</strain>
    </source>
</reference>
<dbReference type="PANTHER" id="PTHR31973">
    <property type="entry name" value="POLYPROTEIN, PUTATIVE-RELATED"/>
    <property type="match status" value="1"/>
</dbReference>
<comment type="caution">
    <text evidence="1">The sequence shown here is derived from an EMBL/GenBank/DDBJ whole genome shotgun (WGS) entry which is preliminary data.</text>
</comment>
<dbReference type="PANTHER" id="PTHR31973:SF187">
    <property type="entry name" value="MUTATOR TRANSPOSASE MUDRA PROTEIN"/>
    <property type="match status" value="1"/>
</dbReference>
<proteinExistence type="predicted"/>
<evidence type="ECO:0000313" key="1">
    <source>
        <dbReference type="EMBL" id="PIN09621.1"/>
    </source>
</evidence>